<accession>A0A4Z2CAV2</accession>
<feature type="binding site" evidence="15">
    <location>
        <position position="1751"/>
    </location>
    <ligand>
        <name>Zn(2+)</name>
        <dbReference type="ChEBI" id="CHEBI:29105"/>
        <label>2</label>
    </ligand>
</feature>
<evidence type="ECO:0000256" key="10">
    <source>
        <dbReference type="ARBA" id="ARBA00022842"/>
    </source>
</evidence>
<feature type="compositionally biased region" description="Acidic residues" evidence="18">
    <location>
        <begin position="381"/>
        <end position="398"/>
    </location>
</feature>
<feature type="binding site" evidence="15">
    <location>
        <position position="1755"/>
    </location>
    <ligand>
        <name>Zn(2+)</name>
        <dbReference type="ChEBI" id="CHEBI:29105"/>
        <label>2</label>
    </ligand>
</feature>
<evidence type="ECO:0000256" key="7">
    <source>
        <dbReference type="ARBA" id="ARBA00022723"/>
    </source>
</evidence>
<dbReference type="FunFam" id="1.25.40.180:FF:000003">
    <property type="entry name" value="Putative eukaryotic translation initiation factor 4 gamma 1"/>
    <property type="match status" value="1"/>
</dbReference>
<evidence type="ECO:0000256" key="2">
    <source>
        <dbReference type="ARBA" id="ARBA00005984"/>
    </source>
</evidence>
<name>A0A4Z2CAV2_9TELE</name>
<feature type="compositionally biased region" description="Polar residues" evidence="18">
    <location>
        <begin position="64"/>
        <end position="80"/>
    </location>
</feature>
<feature type="compositionally biased region" description="Polar residues" evidence="18">
    <location>
        <begin position="1003"/>
        <end position="1017"/>
    </location>
</feature>
<feature type="compositionally biased region" description="Pro residues" evidence="18">
    <location>
        <begin position="197"/>
        <end position="206"/>
    </location>
</feature>
<keyword evidence="7 15" id="KW-0479">Metal-binding</keyword>
<evidence type="ECO:0000256" key="3">
    <source>
        <dbReference type="ARBA" id="ARBA00011738"/>
    </source>
</evidence>
<feature type="region of interest" description="Disordered" evidence="18">
    <location>
        <begin position="785"/>
        <end position="817"/>
    </location>
</feature>
<keyword evidence="12" id="KW-0325">Glycoprotein</keyword>
<feature type="region of interest" description="Disordered" evidence="18">
    <location>
        <begin position="651"/>
        <end position="675"/>
    </location>
</feature>
<dbReference type="GO" id="GO:0046872">
    <property type="term" value="F:metal ion binding"/>
    <property type="evidence" value="ECO:0007669"/>
    <property type="project" value="UniProtKB-KW"/>
</dbReference>
<evidence type="ECO:0000256" key="1">
    <source>
        <dbReference type="ARBA" id="ARBA00004609"/>
    </source>
</evidence>
<evidence type="ECO:0000259" key="19">
    <source>
        <dbReference type="PROSITE" id="PS51366"/>
    </source>
</evidence>
<dbReference type="CDD" id="cd16012">
    <property type="entry name" value="ALP"/>
    <property type="match status" value="1"/>
</dbReference>
<evidence type="ECO:0000256" key="8">
    <source>
        <dbReference type="ARBA" id="ARBA00022801"/>
    </source>
</evidence>
<feature type="binding site" evidence="15">
    <location>
        <position position="1476"/>
    </location>
    <ligand>
        <name>Zn(2+)</name>
        <dbReference type="ChEBI" id="CHEBI:29105"/>
        <label>2</label>
    </ligand>
</feature>
<feature type="binding site" evidence="15">
    <location>
        <position position="1746"/>
    </location>
    <ligand>
        <name>Mg(2+)</name>
        <dbReference type="ChEBI" id="CHEBI:18420"/>
    </ligand>
</feature>
<feature type="active site" description="Phosphoserine intermediate" evidence="14">
    <location>
        <position position="1526"/>
    </location>
</feature>
<dbReference type="PROSITE" id="PS51366">
    <property type="entry name" value="MI"/>
    <property type="match status" value="1"/>
</dbReference>
<evidence type="ECO:0000256" key="16">
    <source>
        <dbReference type="RuleBase" id="RU003946"/>
    </source>
</evidence>
<feature type="binding site" evidence="15">
    <location>
        <position position="1793"/>
    </location>
    <ligand>
        <name>Zn(2+)</name>
        <dbReference type="ChEBI" id="CHEBI:29105"/>
        <label>2</label>
    </ligand>
</feature>
<dbReference type="SMART" id="SM00098">
    <property type="entry name" value="alkPPc"/>
    <property type="match status" value="1"/>
</dbReference>
<comment type="caution">
    <text evidence="20">The sequence shown here is derived from an EMBL/GenBank/DDBJ whole genome shotgun (WGS) entry which is preliminary data.</text>
</comment>
<dbReference type="InterPro" id="IPR003891">
    <property type="entry name" value="Initiation_fac_eIF4g_MI"/>
</dbReference>
<dbReference type="InterPro" id="IPR001952">
    <property type="entry name" value="Alkaline_phosphatase"/>
</dbReference>
<evidence type="ECO:0000256" key="9">
    <source>
        <dbReference type="ARBA" id="ARBA00022833"/>
    </source>
</evidence>
<dbReference type="EMBL" id="SWLE01000003">
    <property type="protein sequence ID" value="TNN01274.1"/>
    <property type="molecule type" value="Genomic_DNA"/>
</dbReference>
<comment type="cofactor">
    <cofactor evidence="15">
        <name>Mg(2+)</name>
        <dbReference type="ChEBI" id="CHEBI:18420"/>
    </cofactor>
    <text evidence="15">Binds 1 Mg(2+) ion.</text>
</comment>
<dbReference type="SMART" id="SM00544">
    <property type="entry name" value="MA3"/>
    <property type="match status" value="1"/>
</dbReference>
<dbReference type="InterPro" id="IPR018299">
    <property type="entry name" value="Alkaline_phosphatase_AS"/>
</dbReference>
<comment type="catalytic activity">
    <reaction evidence="17">
        <text>a phosphate monoester + H2O = an alcohol + phosphate</text>
        <dbReference type="Rhea" id="RHEA:15017"/>
        <dbReference type="ChEBI" id="CHEBI:15377"/>
        <dbReference type="ChEBI" id="CHEBI:30879"/>
        <dbReference type="ChEBI" id="CHEBI:43474"/>
        <dbReference type="ChEBI" id="CHEBI:67140"/>
        <dbReference type="EC" id="3.1.3.1"/>
    </reaction>
</comment>
<dbReference type="PRINTS" id="PR00113">
    <property type="entry name" value="ALKPHPHTASE"/>
</dbReference>
<feature type="compositionally biased region" description="Basic and acidic residues" evidence="18">
    <location>
        <begin position="1076"/>
        <end position="1120"/>
    </location>
</feature>
<keyword evidence="5" id="KW-1003">Cell membrane</keyword>
<feature type="region of interest" description="Disordered" evidence="18">
    <location>
        <begin position="182"/>
        <end position="610"/>
    </location>
</feature>
<dbReference type="InterPro" id="IPR017850">
    <property type="entry name" value="Alkaline_phosphatase_core_sf"/>
</dbReference>
<evidence type="ECO:0000313" key="21">
    <source>
        <dbReference type="Proteomes" id="UP000516260"/>
    </source>
</evidence>
<evidence type="ECO:0000256" key="12">
    <source>
        <dbReference type="ARBA" id="ARBA00023180"/>
    </source>
</evidence>
<dbReference type="Gene3D" id="1.25.40.180">
    <property type="match status" value="2"/>
</dbReference>
<feature type="compositionally biased region" description="Gly residues" evidence="18">
    <location>
        <begin position="787"/>
        <end position="803"/>
    </location>
</feature>
<keyword evidence="6" id="KW-0336">GPI-anchor</keyword>
<evidence type="ECO:0000256" key="11">
    <source>
        <dbReference type="ARBA" id="ARBA00023136"/>
    </source>
</evidence>
<dbReference type="GO" id="GO:0004035">
    <property type="term" value="F:alkaline phosphatase activity"/>
    <property type="evidence" value="ECO:0007669"/>
    <property type="project" value="UniProtKB-EC"/>
</dbReference>
<feature type="compositionally biased region" description="Polar residues" evidence="18">
    <location>
        <begin position="489"/>
        <end position="499"/>
    </location>
</feature>
<evidence type="ECO:0000256" key="5">
    <source>
        <dbReference type="ARBA" id="ARBA00022475"/>
    </source>
</evidence>
<dbReference type="InterPro" id="IPR016024">
    <property type="entry name" value="ARM-type_fold"/>
</dbReference>
<dbReference type="PANTHER" id="PTHR11596">
    <property type="entry name" value="ALKALINE PHOSPHATASE"/>
    <property type="match status" value="1"/>
</dbReference>
<keyword evidence="11" id="KW-0472">Membrane</keyword>
<comment type="subunit">
    <text evidence="3">Homodimer.</text>
</comment>
<feature type="binding site" evidence="15">
    <location>
        <position position="1864"/>
    </location>
    <ligand>
        <name>Zn(2+)</name>
        <dbReference type="ChEBI" id="CHEBI:29105"/>
        <label>2</label>
    </ligand>
</feature>
<evidence type="ECO:0000256" key="4">
    <source>
        <dbReference type="ARBA" id="ARBA00012647"/>
    </source>
</evidence>
<keyword evidence="21" id="KW-1185">Reference proteome</keyword>
<dbReference type="Proteomes" id="UP000516260">
    <property type="component" value="Chromosome 11"/>
</dbReference>
<proteinExistence type="inferred from homology"/>
<feature type="compositionally biased region" description="Gly residues" evidence="18">
    <location>
        <begin position="972"/>
        <end position="986"/>
    </location>
</feature>
<keyword evidence="8 17" id="KW-0378">Hydrolase</keyword>
<feature type="compositionally biased region" description="Low complexity" evidence="18">
    <location>
        <begin position="406"/>
        <end position="420"/>
    </location>
</feature>
<dbReference type="SUPFAM" id="SSF48371">
    <property type="entry name" value="ARM repeat"/>
    <property type="match status" value="2"/>
</dbReference>
<dbReference type="GO" id="GO:0098552">
    <property type="term" value="C:side of membrane"/>
    <property type="evidence" value="ECO:0007669"/>
    <property type="project" value="UniProtKB-KW"/>
</dbReference>
<dbReference type="GO" id="GO:0005886">
    <property type="term" value="C:plasma membrane"/>
    <property type="evidence" value="ECO:0007669"/>
    <property type="project" value="UniProtKB-SubCell"/>
</dbReference>
<protein>
    <recommendedName>
        <fullName evidence="4 17">Alkaline phosphatase</fullName>
        <ecNumber evidence="4 17">3.1.3.1</ecNumber>
    </recommendedName>
</protein>
<feature type="binding site" evidence="15">
    <location>
        <position position="1589"/>
    </location>
    <ligand>
        <name>Mg(2+)</name>
        <dbReference type="ChEBI" id="CHEBI:18420"/>
    </ligand>
</feature>
<feature type="compositionally biased region" description="Polar residues" evidence="18">
    <location>
        <begin position="302"/>
        <end position="313"/>
    </location>
</feature>
<comment type="similarity">
    <text evidence="2 16">Belongs to the alkaline phosphatase family.</text>
</comment>
<organism evidence="20 21">
    <name type="scientific">Takifugu bimaculatus</name>
    <dbReference type="NCBI Taxonomy" id="433685"/>
    <lineage>
        <taxon>Eukaryota</taxon>
        <taxon>Metazoa</taxon>
        <taxon>Chordata</taxon>
        <taxon>Craniata</taxon>
        <taxon>Vertebrata</taxon>
        <taxon>Euteleostomi</taxon>
        <taxon>Actinopterygii</taxon>
        <taxon>Neopterygii</taxon>
        <taxon>Teleostei</taxon>
        <taxon>Neoteleostei</taxon>
        <taxon>Acanthomorphata</taxon>
        <taxon>Eupercaria</taxon>
        <taxon>Tetraodontiformes</taxon>
        <taxon>Tetradontoidea</taxon>
        <taxon>Tetraodontidae</taxon>
        <taxon>Takifugu</taxon>
    </lineage>
</organism>
<feature type="compositionally biased region" description="Pro residues" evidence="18">
    <location>
        <begin position="8"/>
        <end position="20"/>
    </location>
</feature>
<keyword evidence="13" id="KW-0449">Lipoprotein</keyword>
<evidence type="ECO:0000256" key="13">
    <source>
        <dbReference type="ARBA" id="ARBA00023288"/>
    </source>
</evidence>
<feature type="binding site" evidence="15">
    <location>
        <position position="1476"/>
    </location>
    <ligand>
        <name>Mg(2+)</name>
        <dbReference type="ChEBI" id="CHEBI:18420"/>
    </ligand>
</feature>
<dbReference type="Pfam" id="PF02847">
    <property type="entry name" value="MA3"/>
    <property type="match status" value="1"/>
</dbReference>
<evidence type="ECO:0000256" key="15">
    <source>
        <dbReference type="PIRSR" id="PIRSR601952-2"/>
    </source>
</evidence>
<feature type="compositionally biased region" description="Low complexity" evidence="18">
    <location>
        <begin position="504"/>
        <end position="521"/>
    </location>
</feature>
<evidence type="ECO:0000313" key="20">
    <source>
        <dbReference type="EMBL" id="TNN01274.1"/>
    </source>
</evidence>
<dbReference type="FunFam" id="3.40.720.10:FF:000008">
    <property type="entry name" value="Alkaline phosphatase"/>
    <property type="match status" value="1"/>
</dbReference>
<feature type="compositionally biased region" description="Polar residues" evidence="18">
    <location>
        <begin position="571"/>
        <end position="583"/>
    </location>
</feature>
<dbReference type="EC" id="3.1.3.1" evidence="4 17"/>
<evidence type="ECO:0000256" key="14">
    <source>
        <dbReference type="PIRSR" id="PIRSR601952-1"/>
    </source>
</evidence>
<dbReference type="SUPFAM" id="SSF53649">
    <property type="entry name" value="Alkaline phosphatase-like"/>
    <property type="match status" value="1"/>
</dbReference>
<dbReference type="PROSITE" id="PS00123">
    <property type="entry name" value="ALKALINE_PHOSPHATASE"/>
    <property type="match status" value="1"/>
</dbReference>
<sequence>MNKAPQPITGPPSAPHPAPSPGLSQPSFPPGQPPSVVFATPPPPQMNPSAQPRQFASGPRPLHQQGSFRSLQSYYNNRTNLPPPSASRGVPPSSGPRPVAPTHVYQAGSQMMMIPGQQLPFPSSPQGPAYFIPGQYRSATYVAPPQQYPVQTGNPGFYTATNPAEYGTYGAYYPAQPQFTPSVQAPPVIMNPAPQQQQPPPQPPQHIPTKRERKQIRIRDPNQGGRDITEEIMSGGRSGSTPTPPQTALSGTESPTVGQANGESVPAGAAATVVRPDERGKPTPPPPSKTPELSKADPVPAETTSSDPNTKSPSPHLLSEPEDASLHTVSTLRPSAVAEEMDPAPPSTEGLHSAPEVPAYPAPLPDPVRTCTAKSEKAAAPEEEEEEEEEEVEVEEQVEVVKAGEADPSSDPLAAPPSTSNGVAEVETDRPAAVFPPSRVETTLESPIAQPEELCLPNGLPLPAPQDPEVPAVDPGERDDSPIAEPDITQDSLAQTASATAEMAETPAVQAAEQPAAAPQESSVEQVAQAVPVESEVQETVPADAAPTETADVEESPPTPQPTAEEEKPSSAETVSITDSTSEPVPASPPPTAEEREDIPPPLTATPALVETTMQAAVSVPKKKRKIKELNKKEAVGDLLDAFKEELVVAPPEPAPTPVQETKPPVVASPPPEEADLTWEDKEDKLDAENIQPTAPEPTVIDKKYQYKEEQWKPINPEEKKKYDRVFLLGFQFSSASMNKPEGLPAISDVVLDKANKTPLRQLDPSRLPGINCGPDFTPSFANLGRPGMGGGRGPPPGMGIGVGSSRRSQQVQRKEPRKIITTMSLSDDVQLNKAEKAWKPSVKKSLRVETSDKTGATVNFRKVLLNRCQKEFEKDKDDDEIIERKRKELDSASEVQQALVSKKEMGGGPGGRIGGGIGGRGGSHTPGRGGPPQDEGWNTVPISKRPIDPSRLTKITKTPVLDFNNQYLAPGGKGTFGSWGKGSSGGTSTKPVDSGSEAGSRPATSTLNRFSALQQPSSSSSSSADPDRRVPQRNSSSRERGDNFERSNRGERFDRGEDRRDEHDRNRLLVTKRSFSREKEERSREREQRGPADPVRRVASMTDDRDRARSREKNEKREPAVTPPPPQAPSKPSLNEDEVSKKSVAIIEEYIHIYDTKEALQCVQELDSTELLCVFVERGLESTLERSTIARERMGQLLHQLVKASILPTAQYYKGLHQILEMAEDIAIDIPHIWLYLAELITPMLHEGGIPMGELFRETSKPLIPLGKAGVLLVQILTLLCKEMSHKKAGTMWREAGLRWKDFLPEDEDVNKFVTEQNVEFTLGEETEKSNKKELSSNELSKQLERLIQDQADNQRVFDWVEGNLDEQQTSSDVFVRALMTSICQSAIVCDNPYKVDSNLIKTRVKLLQRYLKDEQKELQALYALQALMVQLEQPAIEEENPEFWRSQAQKSLQSVLDRKLNTNVSRNILFFLGDGMGVTTYTAARILRGQLQNQSGEETVMTMDTFPSVGLAKTYSVDFQIPDSAATATAFLCGVKTNLNTIGVSAAARNGICKTQKGNEVTSILKWAKDAGKSVGIVTTTRVQHATPAASYAHSASRKWYSDADVPESAKRDGCTDISSQLLNNTDIDVIMGGGRKYMTPRGTKDPEYPWDFLSRGRRKDGRDLTKEWQSMKAGKVARYVWNKADFDAVDPETTDYLMALFEPGDLRFEVDRDPKVDPSIVEMTEKAVRILRKNPKGFFLLVEGGRIDQAHHDGRAYMALHETIAFDDAIAKGLELTDERETLTVVMADHSHPITFNGFPFRGQSILGKSPLWGTDFKPYTTLMYGNGPGYKLANGSRPDLRRQTKDYVQMSAAPTESTTHSGEDVAVLARGPMSHLFQGVHEQNYIAHAMAYAACVGTDLRHCDAPTGVPVVQTTTTDDRNAAGPSGGSPASLGSLLGVLLLLKMLR</sequence>
<feature type="region of interest" description="Disordered" evidence="18">
    <location>
        <begin position="889"/>
        <end position="1140"/>
    </location>
</feature>
<reference evidence="20 21" key="1">
    <citation type="submission" date="2019-04" db="EMBL/GenBank/DDBJ databases">
        <title>The sequence and de novo assembly of Takifugu bimaculatus genome using PacBio and Hi-C technologies.</title>
        <authorList>
            <person name="Xu P."/>
            <person name="Liu B."/>
            <person name="Zhou Z."/>
        </authorList>
    </citation>
    <scope>NUCLEOTIDE SEQUENCE [LARGE SCALE GENOMIC DNA]</scope>
    <source>
        <strain evidence="20">TB-2018</strain>
        <tissue evidence="20">Muscle</tissue>
    </source>
</reference>
<feature type="compositionally biased region" description="Gly residues" evidence="18">
    <location>
        <begin position="907"/>
        <end position="931"/>
    </location>
</feature>
<feature type="compositionally biased region" description="Basic and acidic residues" evidence="18">
    <location>
        <begin position="1026"/>
        <end position="1068"/>
    </location>
</feature>
<feature type="domain" description="MI" evidence="19">
    <location>
        <begin position="1139"/>
        <end position="1261"/>
    </location>
</feature>
<dbReference type="PANTHER" id="PTHR11596:SF76">
    <property type="entry name" value="ALKALINE PHOSPHATASE"/>
    <property type="match status" value="1"/>
</dbReference>
<keyword evidence="9 15" id="KW-0862">Zinc</keyword>
<feature type="compositionally biased region" description="Polar residues" evidence="18">
    <location>
        <begin position="246"/>
        <end position="262"/>
    </location>
</feature>
<gene>
    <name evidence="20" type="ORF">fugu_010656</name>
</gene>
<comment type="cofactor">
    <cofactor evidence="15">
        <name>Zn(2+)</name>
        <dbReference type="ChEBI" id="CHEBI:29105"/>
    </cofactor>
    <text evidence="15">Binds 2 Zn(2+) ions.</text>
</comment>
<evidence type="ECO:0000256" key="18">
    <source>
        <dbReference type="SAM" id="MobiDB-lite"/>
    </source>
</evidence>
<keyword evidence="10 15" id="KW-0460">Magnesium</keyword>
<evidence type="ECO:0000256" key="6">
    <source>
        <dbReference type="ARBA" id="ARBA00022622"/>
    </source>
</evidence>
<dbReference type="Pfam" id="PF00245">
    <property type="entry name" value="Alk_phosphatase"/>
    <property type="match status" value="1"/>
</dbReference>
<feature type="binding site" evidence="15">
    <location>
        <position position="1792"/>
    </location>
    <ligand>
        <name>Zn(2+)</name>
        <dbReference type="ChEBI" id="CHEBI:29105"/>
        <label>2</label>
    </ligand>
</feature>
<comment type="subcellular location">
    <subcellularLocation>
        <location evidence="1">Cell membrane</location>
        <topology evidence="1">Lipid-anchor</topology>
        <topology evidence="1">GPI-anchor</topology>
    </subcellularLocation>
</comment>
<evidence type="ECO:0000256" key="17">
    <source>
        <dbReference type="RuleBase" id="RU003947"/>
    </source>
</evidence>
<dbReference type="CDD" id="cd11559">
    <property type="entry name" value="W2_eIF4G1_like"/>
    <property type="match status" value="1"/>
</dbReference>
<dbReference type="Gene3D" id="3.40.720.10">
    <property type="entry name" value="Alkaline Phosphatase, subunit A"/>
    <property type="match status" value="1"/>
</dbReference>
<feature type="binding site" evidence="15">
    <location>
        <position position="1587"/>
    </location>
    <ligand>
        <name>Mg(2+)</name>
        <dbReference type="ChEBI" id="CHEBI:18420"/>
    </ligand>
</feature>
<feature type="region of interest" description="Disordered" evidence="18">
    <location>
        <begin position="1"/>
        <end position="103"/>
    </location>
</feature>